<evidence type="ECO:0000256" key="1">
    <source>
        <dbReference type="SAM" id="SignalP"/>
    </source>
</evidence>
<keyword evidence="3" id="KW-1185">Reference proteome</keyword>
<evidence type="ECO:0000313" key="2">
    <source>
        <dbReference type="EMBL" id="KAK8229231.1"/>
    </source>
</evidence>
<dbReference type="Proteomes" id="UP001492380">
    <property type="component" value="Unassembled WGS sequence"/>
</dbReference>
<accession>A0ABR1YGS6</accession>
<keyword evidence="1" id="KW-0732">Signal</keyword>
<reference evidence="2 3" key="1">
    <citation type="submission" date="2024-04" db="EMBL/GenBank/DDBJ databases">
        <title>Phyllosticta paracitricarpa is synonymous to the EU quarantine fungus P. citricarpa based on phylogenomic analyses.</title>
        <authorList>
            <consortium name="Lawrence Berkeley National Laboratory"/>
            <person name="Van Ingen-Buijs V.A."/>
            <person name="Van Westerhoven A.C."/>
            <person name="Haridas S."/>
            <person name="Skiadas P."/>
            <person name="Martin F."/>
            <person name="Groenewald J.Z."/>
            <person name="Crous P.W."/>
            <person name="Seidl M.F."/>
        </authorList>
    </citation>
    <scope>NUCLEOTIDE SEQUENCE [LARGE SCALE GENOMIC DNA]</scope>
    <source>
        <strain evidence="2 3">CBS 123374</strain>
    </source>
</reference>
<feature type="chain" id="PRO_5046302081" description="Glycosyltransferase family 25 protein" evidence="1">
    <location>
        <begin position="29"/>
        <end position="393"/>
    </location>
</feature>
<name>A0ABR1YGS6_9PEZI</name>
<gene>
    <name evidence="2" type="ORF">HDK90DRAFT_468701</name>
</gene>
<organism evidence="2 3">
    <name type="scientific">Phyllosticta capitalensis</name>
    <dbReference type="NCBI Taxonomy" id="121624"/>
    <lineage>
        <taxon>Eukaryota</taxon>
        <taxon>Fungi</taxon>
        <taxon>Dikarya</taxon>
        <taxon>Ascomycota</taxon>
        <taxon>Pezizomycotina</taxon>
        <taxon>Dothideomycetes</taxon>
        <taxon>Dothideomycetes incertae sedis</taxon>
        <taxon>Botryosphaeriales</taxon>
        <taxon>Phyllostictaceae</taxon>
        <taxon>Phyllosticta</taxon>
    </lineage>
</organism>
<feature type="signal peptide" evidence="1">
    <location>
        <begin position="1"/>
        <end position="28"/>
    </location>
</feature>
<evidence type="ECO:0000313" key="3">
    <source>
        <dbReference type="Proteomes" id="UP001492380"/>
    </source>
</evidence>
<comment type="caution">
    <text evidence="2">The sequence shown here is derived from an EMBL/GenBank/DDBJ whole genome shotgun (WGS) entry which is preliminary data.</text>
</comment>
<protein>
    <recommendedName>
        <fullName evidence="4">Glycosyltransferase family 25 protein</fullName>
    </recommendedName>
</protein>
<dbReference type="EMBL" id="JBBWRZ010000009">
    <property type="protein sequence ID" value="KAK8229231.1"/>
    <property type="molecule type" value="Genomic_DNA"/>
</dbReference>
<evidence type="ECO:0008006" key="4">
    <source>
        <dbReference type="Google" id="ProtNLM"/>
    </source>
</evidence>
<sequence>MEARFHRPAALLIISLVALFLWFRSSPPFPNKTPLAHGSQPAFSSGLNYTRLQPANSTLGVCTLPCLLDCHRIPLTFRQFGAVVAISRANSPRQEHLLFAGNLTGIDITIPHQPKWSEDDISKFKAEKDSRITRGSAMAWLGHLNALRWFLDSRHETVIILEDDVDWDIHLRTVQVPLVSENFQRLTSSRDTYWGDLTKWEILYLGHCGDFFSVDDWEKLQHTTFPDDTLLPRSRMHTRTRELLESLDIYEGYRMLHRSKWPLCTFGYAVNRASARRILEELAPKETEGGCQAYDVRILEGCRDLDYKCYSANPELFHHIQAPSEITNANDGTDDAGRIERTGVVTTTNIACSARSDSFFTKDPATLKYLQQEIGEKGHCLVDLMEEDAKKPF</sequence>
<proteinExistence type="predicted"/>